<dbReference type="GO" id="GO:0052816">
    <property type="term" value="F:long-chain fatty acyl-CoA hydrolase activity"/>
    <property type="evidence" value="ECO:0007669"/>
    <property type="project" value="TreeGrafter"/>
</dbReference>
<dbReference type="AlphaFoldDB" id="A0A452QLL1"/>
<keyword evidence="5" id="KW-1185">Reference proteome</keyword>
<proteinExistence type="predicted"/>
<evidence type="ECO:0000256" key="3">
    <source>
        <dbReference type="SAM" id="MobiDB-lite"/>
    </source>
</evidence>
<dbReference type="InterPro" id="IPR047148">
    <property type="entry name" value="PLPL9"/>
</dbReference>
<dbReference type="GeneTree" id="ENSGT00940000158756"/>
<evidence type="ECO:0000313" key="5">
    <source>
        <dbReference type="Proteomes" id="UP000291022"/>
    </source>
</evidence>
<dbReference type="InterPro" id="IPR036770">
    <property type="entry name" value="Ankyrin_rpt-contain_sf"/>
</dbReference>
<feature type="repeat" description="ANK" evidence="2">
    <location>
        <begin position="43"/>
        <end position="75"/>
    </location>
</feature>
<name>A0A452QLL1_URSAM</name>
<reference evidence="4" key="3">
    <citation type="submission" date="2025-09" db="UniProtKB">
        <authorList>
            <consortium name="Ensembl"/>
        </authorList>
    </citation>
    <scope>IDENTIFICATION</scope>
</reference>
<dbReference type="Proteomes" id="UP000291022">
    <property type="component" value="Unassembled WGS sequence"/>
</dbReference>
<dbReference type="FunFam" id="1.25.40.20:FF:000572">
    <property type="entry name" value="85/88 kDa calcium-independent phospholipase A2"/>
    <property type="match status" value="1"/>
</dbReference>
<evidence type="ECO:0000256" key="1">
    <source>
        <dbReference type="ARBA" id="ARBA00022801"/>
    </source>
</evidence>
<feature type="region of interest" description="Disordered" evidence="3">
    <location>
        <begin position="143"/>
        <end position="166"/>
    </location>
</feature>
<accession>A0A452QLL1</accession>
<organism evidence="4 5">
    <name type="scientific">Ursus americanus</name>
    <name type="common">American black bear</name>
    <name type="synonym">Euarctos americanus</name>
    <dbReference type="NCBI Taxonomy" id="9643"/>
    <lineage>
        <taxon>Eukaryota</taxon>
        <taxon>Metazoa</taxon>
        <taxon>Chordata</taxon>
        <taxon>Craniata</taxon>
        <taxon>Vertebrata</taxon>
        <taxon>Euteleostomi</taxon>
        <taxon>Mammalia</taxon>
        <taxon>Eutheria</taxon>
        <taxon>Laurasiatheria</taxon>
        <taxon>Carnivora</taxon>
        <taxon>Caniformia</taxon>
        <taxon>Ursidae</taxon>
        <taxon>Ursus</taxon>
    </lineage>
</organism>
<feature type="compositionally biased region" description="Basic and acidic residues" evidence="3">
    <location>
        <begin position="209"/>
        <end position="230"/>
    </location>
</feature>
<dbReference type="Pfam" id="PF13857">
    <property type="entry name" value="Ank_5"/>
    <property type="match status" value="1"/>
</dbReference>
<evidence type="ECO:0000313" key="4">
    <source>
        <dbReference type="Ensembl" id="ENSUAMP00000006194.1"/>
    </source>
</evidence>
<dbReference type="Ensembl" id="ENSUAMT00000007007.1">
    <property type="protein sequence ID" value="ENSUAMP00000006194.1"/>
    <property type="gene ID" value="ENSUAMG00000005452.1"/>
</dbReference>
<dbReference type="GO" id="GO:2000304">
    <property type="term" value="P:positive regulation of ceramide biosynthetic process"/>
    <property type="evidence" value="ECO:0007669"/>
    <property type="project" value="TreeGrafter"/>
</dbReference>
<dbReference type="GO" id="GO:0047499">
    <property type="term" value="F:calcium-independent phospholipase A2 activity"/>
    <property type="evidence" value="ECO:0007669"/>
    <property type="project" value="InterPro"/>
</dbReference>
<feature type="repeat" description="ANK" evidence="2">
    <location>
        <begin position="76"/>
        <end position="108"/>
    </location>
</feature>
<keyword evidence="2" id="KW-0040">ANK repeat</keyword>
<dbReference type="PANTHER" id="PTHR24139">
    <property type="entry name" value="CALCIUM-INDEPENDENT PHOSPHOLIPASE A2"/>
    <property type="match status" value="1"/>
</dbReference>
<reference evidence="4" key="2">
    <citation type="submission" date="2025-08" db="UniProtKB">
        <authorList>
            <consortium name="Ensembl"/>
        </authorList>
    </citation>
    <scope>IDENTIFICATION</scope>
</reference>
<feature type="compositionally biased region" description="Polar residues" evidence="3">
    <location>
        <begin position="147"/>
        <end position="165"/>
    </location>
</feature>
<dbReference type="SMART" id="SM00248">
    <property type="entry name" value="ANK"/>
    <property type="match status" value="3"/>
</dbReference>
<sequence length="259" mass="28120">MDSNQIHSKDPRYGASPLHWAKTAEMARMLLKRGCDVNSTSSSGNTALHVAVMRNRFDCVMVLLTYGANADARGEHGNTPLHLAMSKDNVEMIKALIVFGAEVDTPNDFGETPAFIASKISKLVTRKTLLTLLRTVGADYRLPVTQGPPSEQCSSTTHHSFSLERSQPPPISLNNLGRHPSQAGWWAWGAASDGTTGHRAHLPVPEAGLHPELHEGREADVSGRGRESARTRPLLGAPQQAWGSRLVHARPPRGSLRPL</sequence>
<dbReference type="SUPFAM" id="SSF48403">
    <property type="entry name" value="Ankyrin repeat"/>
    <property type="match status" value="1"/>
</dbReference>
<dbReference type="GO" id="GO:0005739">
    <property type="term" value="C:mitochondrion"/>
    <property type="evidence" value="ECO:0007669"/>
    <property type="project" value="TreeGrafter"/>
</dbReference>
<feature type="region of interest" description="Disordered" evidence="3">
    <location>
        <begin position="196"/>
        <end position="259"/>
    </location>
</feature>
<protein>
    <submittedName>
        <fullName evidence="4">Uncharacterized protein</fullName>
    </submittedName>
</protein>
<dbReference type="PROSITE" id="PS50088">
    <property type="entry name" value="ANK_REPEAT"/>
    <property type="match status" value="2"/>
</dbReference>
<dbReference type="STRING" id="9643.ENSUAMP00000006194"/>
<dbReference type="Gene3D" id="1.25.40.20">
    <property type="entry name" value="Ankyrin repeat-containing domain"/>
    <property type="match status" value="2"/>
</dbReference>
<reference evidence="5" key="1">
    <citation type="submission" date="2016-06" db="EMBL/GenBank/DDBJ databases">
        <title>De novo assembly and RNA-Seq shows season-dependent expression and editing in black bear kidneys.</title>
        <authorList>
            <person name="Korstanje R."/>
            <person name="Srivastava A."/>
            <person name="Sarsani V.K."/>
            <person name="Sheehan S.M."/>
            <person name="Seger R.L."/>
            <person name="Barter M.E."/>
            <person name="Lindqvist C."/>
            <person name="Brody L.C."/>
            <person name="Mullikin J.C."/>
        </authorList>
    </citation>
    <scope>NUCLEOTIDE SEQUENCE [LARGE SCALE GENOMIC DNA]</scope>
</reference>
<keyword evidence="1" id="KW-0378">Hydrolase</keyword>
<dbReference type="InterPro" id="IPR002110">
    <property type="entry name" value="Ankyrin_rpt"/>
</dbReference>
<dbReference type="PROSITE" id="PS50297">
    <property type="entry name" value="ANK_REP_REGION"/>
    <property type="match status" value="2"/>
</dbReference>
<dbReference type="GO" id="GO:0035965">
    <property type="term" value="P:cardiolipin acyl-chain remodeling"/>
    <property type="evidence" value="ECO:0007669"/>
    <property type="project" value="TreeGrafter"/>
</dbReference>
<evidence type="ECO:0000256" key="2">
    <source>
        <dbReference type="PROSITE-ProRule" id="PRU00023"/>
    </source>
</evidence>
<dbReference type="PANTHER" id="PTHR24139:SF34">
    <property type="entry name" value="85_88 KDA CALCIUM-INDEPENDENT PHOSPHOLIPASE A2"/>
    <property type="match status" value="1"/>
</dbReference>